<organism evidence="2 3">
    <name type="scientific">Linnemannia elongata AG-77</name>
    <dbReference type="NCBI Taxonomy" id="1314771"/>
    <lineage>
        <taxon>Eukaryota</taxon>
        <taxon>Fungi</taxon>
        <taxon>Fungi incertae sedis</taxon>
        <taxon>Mucoromycota</taxon>
        <taxon>Mortierellomycotina</taxon>
        <taxon>Mortierellomycetes</taxon>
        <taxon>Mortierellales</taxon>
        <taxon>Mortierellaceae</taxon>
        <taxon>Linnemannia</taxon>
    </lineage>
</organism>
<keyword evidence="1" id="KW-1133">Transmembrane helix</keyword>
<name>A0A197KK77_9FUNG</name>
<evidence type="ECO:0000313" key="3">
    <source>
        <dbReference type="Proteomes" id="UP000078512"/>
    </source>
</evidence>
<evidence type="ECO:0000313" key="2">
    <source>
        <dbReference type="EMBL" id="OAQ36649.1"/>
    </source>
</evidence>
<keyword evidence="1" id="KW-0812">Transmembrane</keyword>
<accession>A0A197KK77</accession>
<dbReference type="AlphaFoldDB" id="A0A197KK77"/>
<proteinExistence type="predicted"/>
<dbReference type="EMBL" id="KV442011">
    <property type="protein sequence ID" value="OAQ36649.1"/>
    <property type="molecule type" value="Genomic_DNA"/>
</dbReference>
<gene>
    <name evidence="2" type="ORF">K457DRAFT_175174</name>
</gene>
<dbReference type="Proteomes" id="UP000078512">
    <property type="component" value="Unassembled WGS sequence"/>
</dbReference>
<keyword evidence="1" id="KW-0472">Membrane</keyword>
<feature type="transmembrane region" description="Helical" evidence="1">
    <location>
        <begin position="7"/>
        <end position="25"/>
    </location>
</feature>
<evidence type="ECO:0000256" key="1">
    <source>
        <dbReference type="SAM" id="Phobius"/>
    </source>
</evidence>
<reference evidence="2 3" key="1">
    <citation type="submission" date="2016-05" db="EMBL/GenBank/DDBJ databases">
        <title>Genome sequencing reveals origins of a unique bacterial endosymbiosis in the earliest lineages of terrestrial Fungi.</title>
        <authorList>
            <consortium name="DOE Joint Genome Institute"/>
            <person name="Uehling J."/>
            <person name="Gryganskyi A."/>
            <person name="Hameed K."/>
            <person name="Tschaplinski T."/>
            <person name="Misztal P."/>
            <person name="Wu S."/>
            <person name="Desiro A."/>
            <person name="Vande Pol N."/>
            <person name="Du Z.-Y."/>
            <person name="Zienkiewicz A."/>
            <person name="Zienkiewicz K."/>
            <person name="Morin E."/>
            <person name="Tisserant E."/>
            <person name="Splivallo R."/>
            <person name="Hainaut M."/>
            <person name="Henrissat B."/>
            <person name="Ohm R."/>
            <person name="Kuo A."/>
            <person name="Yan J."/>
            <person name="Lipzen A."/>
            <person name="Nolan M."/>
            <person name="Labutti K."/>
            <person name="Barry K."/>
            <person name="Goldstein A."/>
            <person name="Labbe J."/>
            <person name="Schadt C."/>
            <person name="Tuskan G."/>
            <person name="Grigoriev I."/>
            <person name="Martin F."/>
            <person name="Vilgalys R."/>
            <person name="Bonito G."/>
        </authorList>
    </citation>
    <scope>NUCLEOTIDE SEQUENCE [LARGE SCALE GENOMIC DNA]</scope>
    <source>
        <strain evidence="2 3">AG-77</strain>
    </source>
</reference>
<keyword evidence="3" id="KW-1185">Reference proteome</keyword>
<protein>
    <submittedName>
        <fullName evidence="2">Uncharacterized protein</fullName>
    </submittedName>
</protein>
<sequence length="139" mass="15901">MIAFIHMWFLLIFSFFVALLLPLYSPLRWVEPLFLPTLFHFSTMQEYPYTPFPLPSFVNPIPVPHPALHDPLLILTCFCFFALNFCLPASDHSPFAPAPARMSTLFLCALWFFDIQRAEAGATICLRVDGGTYMVHTTL</sequence>